<organism evidence="1 2">
    <name type="scientific">Patagioenas fasciata monilis</name>
    <dbReference type="NCBI Taxonomy" id="372326"/>
    <lineage>
        <taxon>Eukaryota</taxon>
        <taxon>Metazoa</taxon>
        <taxon>Chordata</taxon>
        <taxon>Craniata</taxon>
        <taxon>Vertebrata</taxon>
        <taxon>Euteleostomi</taxon>
        <taxon>Archelosauria</taxon>
        <taxon>Archosauria</taxon>
        <taxon>Dinosauria</taxon>
        <taxon>Saurischia</taxon>
        <taxon>Theropoda</taxon>
        <taxon>Coelurosauria</taxon>
        <taxon>Aves</taxon>
        <taxon>Neognathae</taxon>
        <taxon>Neoaves</taxon>
        <taxon>Columbimorphae</taxon>
        <taxon>Columbiformes</taxon>
        <taxon>Columbidae</taxon>
        <taxon>Patagioenas</taxon>
    </lineage>
</organism>
<dbReference type="AlphaFoldDB" id="A0A1V4KZ44"/>
<evidence type="ECO:0000313" key="2">
    <source>
        <dbReference type="Proteomes" id="UP000190648"/>
    </source>
</evidence>
<dbReference type="Proteomes" id="UP000190648">
    <property type="component" value="Unassembled WGS sequence"/>
</dbReference>
<reference evidence="1 2" key="1">
    <citation type="submission" date="2016-02" db="EMBL/GenBank/DDBJ databases">
        <title>Band-tailed pigeon sequencing and assembly.</title>
        <authorList>
            <person name="Soares A.E."/>
            <person name="Novak B.J."/>
            <person name="Rice E.S."/>
            <person name="O'Connell B."/>
            <person name="Chang D."/>
            <person name="Weber S."/>
            <person name="Shapiro B."/>
        </authorList>
    </citation>
    <scope>NUCLEOTIDE SEQUENCE [LARGE SCALE GENOMIC DNA]</scope>
    <source>
        <strain evidence="1">BTP2013</strain>
        <tissue evidence="1">Blood</tissue>
    </source>
</reference>
<sequence length="151" mass="17125">MHSVNQLQRRCNNHTVVALKRNQWGSNPGHKKKPEFSDQVEYLESARGAEILHLCVAYSAIPHLGWEVASMTECRWMISCAQCKYQTKFPSSDLQRHKVRVPGRKAFCWLSHLQVPLRKEKLASETPLRAASAPQISCKYAFIGQAGITGY</sequence>
<keyword evidence="2" id="KW-1185">Reference proteome</keyword>
<dbReference type="EMBL" id="LSYS01001150">
    <property type="protein sequence ID" value="OPJ89652.1"/>
    <property type="molecule type" value="Genomic_DNA"/>
</dbReference>
<protein>
    <submittedName>
        <fullName evidence="1">Uncharacterized protein</fullName>
    </submittedName>
</protein>
<gene>
    <name evidence="1" type="ORF">AV530_003826</name>
</gene>
<evidence type="ECO:0000313" key="1">
    <source>
        <dbReference type="EMBL" id="OPJ89652.1"/>
    </source>
</evidence>
<proteinExistence type="predicted"/>
<comment type="caution">
    <text evidence="1">The sequence shown here is derived from an EMBL/GenBank/DDBJ whole genome shotgun (WGS) entry which is preliminary data.</text>
</comment>
<accession>A0A1V4KZ44</accession>
<name>A0A1V4KZ44_PATFA</name>